<accession>A0A6J7J3Z5</accession>
<organism evidence="1">
    <name type="scientific">freshwater metagenome</name>
    <dbReference type="NCBI Taxonomy" id="449393"/>
    <lineage>
        <taxon>unclassified sequences</taxon>
        <taxon>metagenomes</taxon>
        <taxon>ecological metagenomes</taxon>
    </lineage>
</organism>
<dbReference type="AlphaFoldDB" id="A0A6J7J3Z5"/>
<sequence>MKRLPLLLALAVAAVTLAACGANTPKTVTQGESEAIYVTLGPMQYQVQVSRQLNQYEVGDRALLAGVAEAEKTLGTDDIWFGVWVRIFNGTDADHPAADQFKIVDTKGAEYEPVTVSEDNAFAYQPTTVRANDDYPQPGSAGAESPTTGALLLFKLPRQALDFRPLELEFSNSQIPGATSTVRLDV</sequence>
<gene>
    <name evidence="1" type="ORF">UFOPK3674_01566</name>
</gene>
<evidence type="ECO:0000313" key="1">
    <source>
        <dbReference type="EMBL" id="CAB4937242.1"/>
    </source>
</evidence>
<dbReference type="PROSITE" id="PS51257">
    <property type="entry name" value="PROKAR_LIPOPROTEIN"/>
    <property type="match status" value="1"/>
</dbReference>
<proteinExistence type="predicted"/>
<protein>
    <submittedName>
        <fullName evidence="1">Unannotated protein</fullName>
    </submittedName>
</protein>
<name>A0A6J7J3Z5_9ZZZZ</name>
<reference evidence="1" key="1">
    <citation type="submission" date="2020-05" db="EMBL/GenBank/DDBJ databases">
        <authorList>
            <person name="Chiriac C."/>
            <person name="Salcher M."/>
            <person name="Ghai R."/>
            <person name="Kavagutti S V."/>
        </authorList>
    </citation>
    <scope>NUCLEOTIDE SEQUENCE</scope>
</reference>
<dbReference type="EMBL" id="CAFBMX010000007">
    <property type="protein sequence ID" value="CAB4937242.1"/>
    <property type="molecule type" value="Genomic_DNA"/>
</dbReference>